<evidence type="ECO:0000256" key="2">
    <source>
        <dbReference type="ARBA" id="ARBA00001958"/>
    </source>
</evidence>
<comment type="subcellular location">
    <subcellularLocation>
        <location evidence="3 16">Cytoplasm</location>
    </subcellularLocation>
</comment>
<dbReference type="InterPro" id="IPR004619">
    <property type="entry name" value="Type_III_PanK"/>
</dbReference>
<comment type="cofactor">
    <cofactor evidence="2">
        <name>K(+)</name>
        <dbReference type="ChEBI" id="CHEBI:29103"/>
    </cofactor>
</comment>
<dbReference type="PANTHER" id="PTHR34265:SF1">
    <property type="entry name" value="TYPE III PANTOTHENATE KINASE"/>
    <property type="match status" value="1"/>
</dbReference>
<evidence type="ECO:0000256" key="13">
    <source>
        <dbReference type="ARBA" id="ARBA00022993"/>
    </source>
</evidence>
<gene>
    <name evidence="16" type="primary">coaX</name>
    <name evidence="17" type="ORF">CKO31_10785</name>
</gene>
<protein>
    <recommendedName>
        <fullName evidence="15 16">Type III pantothenate kinase</fullName>
        <ecNumber evidence="6 16">2.7.1.33</ecNumber>
    </recommendedName>
    <alternativeName>
        <fullName evidence="16">PanK-III</fullName>
    </alternativeName>
    <alternativeName>
        <fullName evidence="16">Pantothenic acid kinase</fullName>
    </alternativeName>
</protein>
<evidence type="ECO:0000256" key="16">
    <source>
        <dbReference type="HAMAP-Rule" id="MF_01274"/>
    </source>
</evidence>
<evidence type="ECO:0000256" key="14">
    <source>
        <dbReference type="ARBA" id="ARBA00038036"/>
    </source>
</evidence>
<keyword evidence="18" id="KW-1185">Reference proteome</keyword>
<accession>A0ABS1CH57</accession>
<keyword evidence="11 16" id="KW-0067">ATP-binding</keyword>
<dbReference type="HAMAP" id="MF_01274">
    <property type="entry name" value="Pantothen_kinase_3"/>
    <property type="match status" value="1"/>
</dbReference>
<keyword evidence="8 16" id="KW-0808">Transferase</keyword>
<sequence length="252" mass="26256">MRLLVDIGNSSVKWALQTGQGGPLEGFGSALHNGALPLDLLAVWDELSHIDAVIAAGVGPQTVKDAVIQVCESRFARSPRWVRTQARANGIRIAYTVPERLGVDRFLALIAAHQLAQADAAPAASLIVDAGTAVTYDLLAADGQHLGGLILPGIRLMRTSLLAGTQIPLHEPAEADLAWAADTGEAVAAASIQAPAALTERLYRRLAEHTGTEPRLVLTGGDADRLAAAATRLSAEQVPDLVLRGLAAVAAD</sequence>
<keyword evidence="10 16" id="KW-0418">Kinase</keyword>
<name>A0ABS1CH57_9GAMM</name>
<comment type="caution">
    <text evidence="17">The sequence shown here is derived from an EMBL/GenBank/DDBJ whole genome shotgun (WGS) entry which is preliminary data.</text>
</comment>
<dbReference type="Pfam" id="PF03309">
    <property type="entry name" value="Pan_kinase"/>
    <property type="match status" value="1"/>
</dbReference>
<organism evidence="17 18">
    <name type="scientific">Thiohalocapsa halophila</name>
    <dbReference type="NCBI Taxonomy" id="69359"/>
    <lineage>
        <taxon>Bacteria</taxon>
        <taxon>Pseudomonadati</taxon>
        <taxon>Pseudomonadota</taxon>
        <taxon>Gammaproteobacteria</taxon>
        <taxon>Chromatiales</taxon>
        <taxon>Chromatiaceae</taxon>
        <taxon>Thiohalocapsa</taxon>
    </lineage>
</organism>
<comment type="subunit">
    <text evidence="5 16">Homodimer.</text>
</comment>
<dbReference type="CDD" id="cd24015">
    <property type="entry name" value="ASKHA_NBD_PanK-III"/>
    <property type="match status" value="1"/>
</dbReference>
<evidence type="ECO:0000313" key="17">
    <source>
        <dbReference type="EMBL" id="MBK1631214.1"/>
    </source>
</evidence>
<dbReference type="Proteomes" id="UP000748752">
    <property type="component" value="Unassembled WGS sequence"/>
</dbReference>
<evidence type="ECO:0000256" key="10">
    <source>
        <dbReference type="ARBA" id="ARBA00022777"/>
    </source>
</evidence>
<comment type="similarity">
    <text evidence="14 16">Belongs to the type III pantothenate kinase family.</text>
</comment>
<evidence type="ECO:0000256" key="4">
    <source>
        <dbReference type="ARBA" id="ARBA00005225"/>
    </source>
</evidence>
<evidence type="ECO:0000256" key="15">
    <source>
        <dbReference type="ARBA" id="ARBA00040883"/>
    </source>
</evidence>
<keyword evidence="12 16" id="KW-0630">Potassium</keyword>
<comment type="cofactor">
    <cofactor evidence="16">
        <name>NH4(+)</name>
        <dbReference type="ChEBI" id="CHEBI:28938"/>
    </cofactor>
    <cofactor evidence="16">
        <name>K(+)</name>
        <dbReference type="ChEBI" id="CHEBI:29103"/>
    </cofactor>
    <text evidence="16">A monovalent cation. Ammonium or potassium.</text>
</comment>
<evidence type="ECO:0000313" key="18">
    <source>
        <dbReference type="Proteomes" id="UP000748752"/>
    </source>
</evidence>
<keyword evidence="9 16" id="KW-0547">Nucleotide-binding</keyword>
<proteinExistence type="inferred from homology"/>
<dbReference type="SUPFAM" id="SSF53067">
    <property type="entry name" value="Actin-like ATPase domain"/>
    <property type="match status" value="2"/>
</dbReference>
<feature type="binding site" evidence="16">
    <location>
        <position position="183"/>
    </location>
    <ligand>
        <name>substrate</name>
    </ligand>
</feature>
<dbReference type="PANTHER" id="PTHR34265">
    <property type="entry name" value="TYPE III PANTOTHENATE KINASE"/>
    <property type="match status" value="1"/>
</dbReference>
<keyword evidence="13 16" id="KW-0173">Coenzyme A biosynthesis</keyword>
<reference evidence="17 18" key="1">
    <citation type="journal article" date="2020" name="Microorganisms">
        <title>Osmotic Adaptation and Compatible Solute Biosynthesis of Phototrophic Bacteria as Revealed from Genome Analyses.</title>
        <authorList>
            <person name="Imhoff J.F."/>
            <person name="Rahn T."/>
            <person name="Kunzel S."/>
            <person name="Keller A."/>
            <person name="Neulinger S.C."/>
        </authorList>
    </citation>
    <scope>NUCLEOTIDE SEQUENCE [LARGE SCALE GENOMIC DNA]</scope>
    <source>
        <strain evidence="17 18">DSM 6210</strain>
    </source>
</reference>
<evidence type="ECO:0000256" key="8">
    <source>
        <dbReference type="ARBA" id="ARBA00022679"/>
    </source>
</evidence>
<dbReference type="Gene3D" id="3.30.420.40">
    <property type="match status" value="2"/>
</dbReference>
<comment type="catalytic activity">
    <reaction evidence="1 16">
        <text>(R)-pantothenate + ATP = (R)-4'-phosphopantothenate + ADP + H(+)</text>
        <dbReference type="Rhea" id="RHEA:16373"/>
        <dbReference type="ChEBI" id="CHEBI:10986"/>
        <dbReference type="ChEBI" id="CHEBI:15378"/>
        <dbReference type="ChEBI" id="CHEBI:29032"/>
        <dbReference type="ChEBI" id="CHEBI:30616"/>
        <dbReference type="ChEBI" id="CHEBI:456216"/>
        <dbReference type="EC" id="2.7.1.33"/>
    </reaction>
</comment>
<dbReference type="NCBIfam" id="TIGR00671">
    <property type="entry name" value="baf"/>
    <property type="match status" value="1"/>
</dbReference>
<evidence type="ECO:0000256" key="7">
    <source>
        <dbReference type="ARBA" id="ARBA00022490"/>
    </source>
</evidence>
<feature type="binding site" evidence="16">
    <location>
        <begin position="102"/>
        <end position="105"/>
    </location>
    <ligand>
        <name>substrate</name>
    </ligand>
</feature>
<feature type="binding site" evidence="16">
    <location>
        <position position="132"/>
    </location>
    <ligand>
        <name>ATP</name>
        <dbReference type="ChEBI" id="CHEBI:30616"/>
    </ligand>
</feature>
<dbReference type="RefSeq" id="WP_200237069.1">
    <property type="nucleotide sequence ID" value="NZ_NRRV01000023.1"/>
</dbReference>
<comment type="function">
    <text evidence="16">Catalyzes the phosphorylation of pantothenate (Pan), the first step in CoA biosynthesis.</text>
</comment>
<evidence type="ECO:0000256" key="11">
    <source>
        <dbReference type="ARBA" id="ARBA00022840"/>
    </source>
</evidence>
<evidence type="ECO:0000256" key="9">
    <source>
        <dbReference type="ARBA" id="ARBA00022741"/>
    </source>
</evidence>
<evidence type="ECO:0000256" key="12">
    <source>
        <dbReference type="ARBA" id="ARBA00022958"/>
    </source>
</evidence>
<keyword evidence="7 16" id="KW-0963">Cytoplasm</keyword>
<feature type="active site" description="Proton acceptor" evidence="16">
    <location>
        <position position="104"/>
    </location>
</feature>
<keyword evidence="16" id="KW-0479">Metal-binding</keyword>
<dbReference type="EMBL" id="NRRV01000023">
    <property type="protein sequence ID" value="MBK1631214.1"/>
    <property type="molecule type" value="Genomic_DNA"/>
</dbReference>
<evidence type="ECO:0000256" key="6">
    <source>
        <dbReference type="ARBA" id="ARBA00012102"/>
    </source>
</evidence>
<evidence type="ECO:0000256" key="3">
    <source>
        <dbReference type="ARBA" id="ARBA00004496"/>
    </source>
</evidence>
<evidence type="ECO:0000256" key="1">
    <source>
        <dbReference type="ARBA" id="ARBA00001206"/>
    </source>
</evidence>
<comment type="pathway">
    <text evidence="4 16">Cofactor biosynthesis; coenzyme A biosynthesis; CoA from (R)-pantothenate: step 1/5.</text>
</comment>
<feature type="binding site" evidence="16">
    <location>
        <position position="129"/>
    </location>
    <ligand>
        <name>K(+)</name>
        <dbReference type="ChEBI" id="CHEBI:29103"/>
    </ligand>
</feature>
<feature type="binding site" evidence="16">
    <location>
        <begin position="6"/>
        <end position="13"/>
    </location>
    <ligand>
        <name>ATP</name>
        <dbReference type="ChEBI" id="CHEBI:30616"/>
    </ligand>
</feature>
<feature type="binding site" evidence="16">
    <location>
        <position position="95"/>
    </location>
    <ligand>
        <name>substrate</name>
    </ligand>
</feature>
<evidence type="ECO:0000256" key="5">
    <source>
        <dbReference type="ARBA" id="ARBA00011738"/>
    </source>
</evidence>
<dbReference type="InterPro" id="IPR043129">
    <property type="entry name" value="ATPase_NBD"/>
</dbReference>
<dbReference type="EC" id="2.7.1.33" evidence="6 16"/>